<keyword evidence="2" id="KW-1185">Reference proteome</keyword>
<reference evidence="1" key="1">
    <citation type="journal article" date="2020" name="G3 (Bethesda)">
        <title>High-Quality Assemblies for Three Invasive Social Wasps from the &lt;i&gt;Vespula&lt;/i&gt; Genus.</title>
        <authorList>
            <person name="Harrop T.W.R."/>
            <person name="Guhlin J."/>
            <person name="McLaughlin G.M."/>
            <person name="Permina E."/>
            <person name="Stockwell P."/>
            <person name="Gilligan J."/>
            <person name="Le Lec M.F."/>
            <person name="Gruber M.A.M."/>
            <person name="Quinn O."/>
            <person name="Lovegrove M."/>
            <person name="Duncan E.J."/>
            <person name="Remnant E.J."/>
            <person name="Van Eeckhoven J."/>
            <person name="Graham B."/>
            <person name="Knapp R.A."/>
            <person name="Langford K.W."/>
            <person name="Kronenberg Z."/>
            <person name="Press M.O."/>
            <person name="Eacker S.M."/>
            <person name="Wilson-Rankin E.E."/>
            <person name="Purcell J."/>
            <person name="Lester P.J."/>
            <person name="Dearden P.K."/>
        </authorList>
    </citation>
    <scope>NUCLEOTIDE SEQUENCE</scope>
    <source>
        <strain evidence="1">Volc-1</strain>
    </source>
</reference>
<sequence length="106" mass="12130">MGKHIKHSRYFVDPFAHCRAATAVPPTTAEWGDSVKGVENLTSLGDLYFETSVVKGTERSVIFMFLDFISRKLLKRLLRNLNRLITEHLRRAPSRRNIEALLSAFV</sequence>
<dbReference type="Proteomes" id="UP000600918">
    <property type="component" value="Unassembled WGS sequence"/>
</dbReference>
<accession>A0A834P4P5</accession>
<gene>
    <name evidence="1" type="ORF">H0235_005466</name>
</gene>
<organism evidence="1 2">
    <name type="scientific">Vespula pensylvanica</name>
    <name type="common">Western yellow jacket</name>
    <name type="synonym">Wasp</name>
    <dbReference type="NCBI Taxonomy" id="30213"/>
    <lineage>
        <taxon>Eukaryota</taxon>
        <taxon>Metazoa</taxon>
        <taxon>Ecdysozoa</taxon>
        <taxon>Arthropoda</taxon>
        <taxon>Hexapoda</taxon>
        <taxon>Insecta</taxon>
        <taxon>Pterygota</taxon>
        <taxon>Neoptera</taxon>
        <taxon>Endopterygota</taxon>
        <taxon>Hymenoptera</taxon>
        <taxon>Apocrita</taxon>
        <taxon>Aculeata</taxon>
        <taxon>Vespoidea</taxon>
        <taxon>Vespidae</taxon>
        <taxon>Vespinae</taxon>
        <taxon>Vespula</taxon>
    </lineage>
</organism>
<dbReference type="AlphaFoldDB" id="A0A834P4P5"/>
<name>A0A834P4P5_VESPE</name>
<dbReference type="EMBL" id="JACSDY010000004">
    <property type="protein sequence ID" value="KAF7429068.1"/>
    <property type="molecule type" value="Genomic_DNA"/>
</dbReference>
<evidence type="ECO:0000313" key="1">
    <source>
        <dbReference type="EMBL" id="KAF7429068.1"/>
    </source>
</evidence>
<proteinExistence type="predicted"/>
<comment type="caution">
    <text evidence="1">The sequence shown here is derived from an EMBL/GenBank/DDBJ whole genome shotgun (WGS) entry which is preliminary data.</text>
</comment>
<evidence type="ECO:0000313" key="2">
    <source>
        <dbReference type="Proteomes" id="UP000600918"/>
    </source>
</evidence>
<protein>
    <submittedName>
        <fullName evidence="1">Uncharacterized protein</fullName>
    </submittedName>
</protein>